<dbReference type="AlphaFoldDB" id="A0A3P8KBR7"/>
<gene>
    <name evidence="1" type="ORF">NCTC13098_02494</name>
</gene>
<accession>A0A3P8KBR7</accession>
<name>A0A3P8KBR7_RAOTE</name>
<dbReference type="EMBL" id="LR131271">
    <property type="protein sequence ID" value="VDR26155.1"/>
    <property type="molecule type" value="Genomic_DNA"/>
</dbReference>
<protein>
    <recommendedName>
        <fullName evidence="3">CD-NTase associated protein 4-like DNA endonuclease domain-containing protein</fullName>
    </recommendedName>
</protein>
<evidence type="ECO:0000313" key="2">
    <source>
        <dbReference type="Proteomes" id="UP000274346"/>
    </source>
</evidence>
<proteinExistence type="predicted"/>
<evidence type="ECO:0008006" key="3">
    <source>
        <dbReference type="Google" id="ProtNLM"/>
    </source>
</evidence>
<dbReference type="KEGG" id="rtg:NCTC13098_02494"/>
<sequence>MSNAHEASASATGYLYQCRYALLKGLEATLDSPEFRISIEKFDDIAFEANGLPIHLIQTKHHKAKTGKLTDSSADLWKTLLIWIKSVATDSGGFPQELVTS</sequence>
<organism evidence="1 2">
    <name type="scientific">Raoultella terrigena</name>
    <name type="common">Klebsiella terrigena</name>
    <dbReference type="NCBI Taxonomy" id="577"/>
    <lineage>
        <taxon>Bacteria</taxon>
        <taxon>Pseudomonadati</taxon>
        <taxon>Pseudomonadota</taxon>
        <taxon>Gammaproteobacteria</taxon>
        <taxon>Enterobacterales</taxon>
        <taxon>Enterobacteriaceae</taxon>
        <taxon>Klebsiella/Raoultella group</taxon>
        <taxon>Raoultella</taxon>
    </lineage>
</organism>
<dbReference type="Proteomes" id="UP000274346">
    <property type="component" value="Chromosome"/>
</dbReference>
<reference evidence="1 2" key="1">
    <citation type="submission" date="2018-12" db="EMBL/GenBank/DDBJ databases">
        <authorList>
            <consortium name="Pathogen Informatics"/>
        </authorList>
    </citation>
    <scope>NUCLEOTIDE SEQUENCE [LARGE SCALE GENOMIC DNA]</scope>
    <source>
        <strain evidence="1 2">NCTC13098</strain>
    </source>
</reference>
<evidence type="ECO:0000313" key="1">
    <source>
        <dbReference type="EMBL" id="VDR26155.1"/>
    </source>
</evidence>